<dbReference type="AlphaFoldDB" id="A0A9X4KSC1"/>
<reference evidence="1" key="1">
    <citation type="submission" date="2022-10" db="EMBL/GenBank/DDBJ databases">
        <title>Comparative genomic analysis of Cohnella hashimotonis sp. nov., isolated from the International Space Station.</title>
        <authorList>
            <person name="Simpson A."/>
            <person name="Venkateswaran K."/>
        </authorList>
    </citation>
    <scope>NUCLEOTIDE SEQUENCE</scope>
    <source>
        <strain evidence="1">DSM 28161</strain>
    </source>
</reference>
<protein>
    <submittedName>
        <fullName evidence="1">Uncharacterized protein</fullName>
    </submittedName>
</protein>
<dbReference type="RefSeq" id="WP_277531538.1">
    <property type="nucleotide sequence ID" value="NZ_JAPDIA010000003.1"/>
</dbReference>
<dbReference type="Proteomes" id="UP001153404">
    <property type="component" value="Unassembled WGS sequence"/>
</dbReference>
<dbReference type="EMBL" id="JAPDIA010000003">
    <property type="protein sequence ID" value="MDG0809960.1"/>
    <property type="molecule type" value="Genomic_DNA"/>
</dbReference>
<organism evidence="1 2">
    <name type="scientific">Cohnella rhizosphaerae</name>
    <dbReference type="NCBI Taxonomy" id="1457232"/>
    <lineage>
        <taxon>Bacteria</taxon>
        <taxon>Bacillati</taxon>
        <taxon>Bacillota</taxon>
        <taxon>Bacilli</taxon>
        <taxon>Bacillales</taxon>
        <taxon>Paenibacillaceae</taxon>
        <taxon>Cohnella</taxon>
    </lineage>
</organism>
<comment type="caution">
    <text evidence="1">The sequence shown here is derived from an EMBL/GenBank/DDBJ whole genome shotgun (WGS) entry which is preliminary data.</text>
</comment>
<keyword evidence="2" id="KW-1185">Reference proteome</keyword>
<name>A0A9X4KSC1_9BACL</name>
<proteinExistence type="predicted"/>
<evidence type="ECO:0000313" key="2">
    <source>
        <dbReference type="Proteomes" id="UP001153404"/>
    </source>
</evidence>
<evidence type="ECO:0000313" key="1">
    <source>
        <dbReference type="EMBL" id="MDG0809960.1"/>
    </source>
</evidence>
<gene>
    <name evidence="1" type="ORF">OMP40_11855</name>
</gene>
<accession>A0A9X4KSC1</accession>
<sequence length="187" mass="20349">MNSPYKDLMKFYIYMIADGTWPASDWDALIVPKLVTMMQDPSYKRTPDGRPIVAFYGNFAARLGGASQLATGLQHLRDAADAAGLPNPLLLSAAYRSLQPSIDAGYDGFQPLNLAGIGLDDNTYVPEDYATSYPDAWNAFVTASYPAGSGYQNYENVLFIPGGAERLRPEAVGQGARQLRLCRSEPA</sequence>